<dbReference type="AlphaFoldDB" id="A0A7J7P4L4"/>
<feature type="domain" description="Exo-beta-D-glucosaminidase Ig-fold" evidence="1">
    <location>
        <begin position="142"/>
        <end position="189"/>
    </location>
</feature>
<protein>
    <recommendedName>
        <fullName evidence="1">Exo-beta-D-glucosaminidase Ig-fold domain-containing protein</fullName>
    </recommendedName>
</protein>
<dbReference type="InterPro" id="IPR036156">
    <property type="entry name" value="Beta-gal/glucu_dom_sf"/>
</dbReference>
<dbReference type="SUPFAM" id="SSF49303">
    <property type="entry name" value="beta-Galactosidase/glucuronidase domain"/>
    <property type="match status" value="1"/>
</dbReference>
<name>A0A7J7P4L4_9MAGN</name>
<dbReference type="PANTHER" id="PTHR43536">
    <property type="entry name" value="MANNOSYLGLYCOPROTEIN ENDO-BETA-MANNOSIDASE"/>
    <property type="match status" value="1"/>
</dbReference>
<dbReference type="Gene3D" id="3.20.20.80">
    <property type="entry name" value="Glycosidases"/>
    <property type="match status" value="1"/>
</dbReference>
<dbReference type="Pfam" id="PF18368">
    <property type="entry name" value="Ig_GlcNase"/>
    <property type="match status" value="1"/>
</dbReference>
<reference evidence="2 3" key="1">
    <citation type="journal article" date="2020" name="IScience">
        <title>Genome Sequencing of the Endangered Kingdonia uniflora (Circaeasteraceae, Ranunculales) Reveals Potential Mechanisms of Evolutionary Specialization.</title>
        <authorList>
            <person name="Sun Y."/>
            <person name="Deng T."/>
            <person name="Zhang A."/>
            <person name="Moore M.J."/>
            <person name="Landis J.B."/>
            <person name="Lin N."/>
            <person name="Zhang H."/>
            <person name="Zhang X."/>
            <person name="Huang J."/>
            <person name="Zhang X."/>
            <person name="Sun H."/>
            <person name="Wang H."/>
        </authorList>
    </citation>
    <scope>NUCLEOTIDE SEQUENCE [LARGE SCALE GENOMIC DNA]</scope>
    <source>
        <strain evidence="2">TB1705</strain>
        <tissue evidence="2">Leaf</tissue>
    </source>
</reference>
<dbReference type="Proteomes" id="UP000541444">
    <property type="component" value="Unassembled WGS sequence"/>
</dbReference>
<dbReference type="InterPro" id="IPR013783">
    <property type="entry name" value="Ig-like_fold"/>
</dbReference>
<dbReference type="InterPro" id="IPR041351">
    <property type="entry name" value="Ig_GlcNase"/>
</dbReference>
<proteinExistence type="predicted"/>
<dbReference type="EMBL" id="JACGCM010000271">
    <property type="protein sequence ID" value="KAF6174361.1"/>
    <property type="molecule type" value="Genomic_DNA"/>
</dbReference>
<accession>A0A7J7P4L4</accession>
<keyword evidence="3" id="KW-1185">Reference proteome</keyword>
<gene>
    <name evidence="2" type="ORF">GIB67_027832</name>
</gene>
<evidence type="ECO:0000313" key="2">
    <source>
        <dbReference type="EMBL" id="KAF6174361.1"/>
    </source>
</evidence>
<dbReference type="InterPro" id="IPR043534">
    <property type="entry name" value="EBDG/EBM"/>
</dbReference>
<dbReference type="Gene3D" id="2.60.40.10">
    <property type="entry name" value="Immunoglobulins"/>
    <property type="match status" value="1"/>
</dbReference>
<dbReference type="GO" id="GO:0004553">
    <property type="term" value="F:hydrolase activity, hydrolyzing O-glycosyl compounds"/>
    <property type="evidence" value="ECO:0007669"/>
    <property type="project" value="InterPro"/>
</dbReference>
<evidence type="ECO:0000313" key="3">
    <source>
        <dbReference type="Proteomes" id="UP000541444"/>
    </source>
</evidence>
<sequence>MWDKFANGKRNFTDGPYNIQNSKDFIKENFYNYGFNPEVGFVGFSVAATIRATMPQEEWKILIFKKPSDGYVEEVSNPAKDLDDLCEKEHLVNYIQYRALLKGWTSWMWTKCTGILIWKTQNPWTGLRGGDGVNFVETNGTDSGVAFFLHFLVYTTKKDKQEGKDTRILPVHYSDNYFSLVPGETTTINSFEICSPTGDYENYDEGSVNSVLITNPEPPVLEEMVKDTY</sequence>
<dbReference type="PANTHER" id="PTHR43536:SF1">
    <property type="entry name" value="MANNOSYLGLYCOPROTEIN ENDO-BETA-MANNOSIDASE"/>
    <property type="match status" value="1"/>
</dbReference>
<dbReference type="SUPFAM" id="SSF51445">
    <property type="entry name" value="(Trans)glycosidases"/>
    <property type="match status" value="1"/>
</dbReference>
<dbReference type="InterPro" id="IPR017853">
    <property type="entry name" value="GH"/>
</dbReference>
<dbReference type="OrthoDB" id="408532at2759"/>
<organism evidence="2 3">
    <name type="scientific">Kingdonia uniflora</name>
    <dbReference type="NCBI Taxonomy" id="39325"/>
    <lineage>
        <taxon>Eukaryota</taxon>
        <taxon>Viridiplantae</taxon>
        <taxon>Streptophyta</taxon>
        <taxon>Embryophyta</taxon>
        <taxon>Tracheophyta</taxon>
        <taxon>Spermatophyta</taxon>
        <taxon>Magnoliopsida</taxon>
        <taxon>Ranunculales</taxon>
        <taxon>Circaeasteraceae</taxon>
        <taxon>Kingdonia</taxon>
    </lineage>
</organism>
<evidence type="ECO:0000259" key="1">
    <source>
        <dbReference type="Pfam" id="PF18368"/>
    </source>
</evidence>
<comment type="caution">
    <text evidence="2">The sequence shown here is derived from an EMBL/GenBank/DDBJ whole genome shotgun (WGS) entry which is preliminary data.</text>
</comment>